<dbReference type="SUPFAM" id="SSF103473">
    <property type="entry name" value="MFS general substrate transporter"/>
    <property type="match status" value="1"/>
</dbReference>
<keyword evidence="2 5" id="KW-0812">Transmembrane</keyword>
<protein>
    <submittedName>
        <fullName evidence="7">MFS transporter</fullName>
    </submittedName>
</protein>
<keyword evidence="4 5" id="KW-0472">Membrane</keyword>
<gene>
    <name evidence="7" type="ORF">JL106_20405</name>
</gene>
<feature type="domain" description="Major facilitator superfamily (MFS) profile" evidence="6">
    <location>
        <begin position="220"/>
        <end position="419"/>
    </location>
</feature>
<dbReference type="RefSeq" id="WP_205262617.1">
    <property type="nucleotide sequence ID" value="NZ_JAERWK010000033.1"/>
</dbReference>
<evidence type="ECO:0000256" key="3">
    <source>
        <dbReference type="ARBA" id="ARBA00022989"/>
    </source>
</evidence>
<dbReference type="Pfam" id="PF07690">
    <property type="entry name" value="MFS_1"/>
    <property type="match status" value="1"/>
</dbReference>
<evidence type="ECO:0000313" key="8">
    <source>
        <dbReference type="Proteomes" id="UP000663792"/>
    </source>
</evidence>
<feature type="transmembrane region" description="Helical" evidence="5">
    <location>
        <begin position="48"/>
        <end position="69"/>
    </location>
</feature>
<dbReference type="InterPro" id="IPR011701">
    <property type="entry name" value="MFS"/>
</dbReference>
<feature type="transmembrane region" description="Helical" evidence="5">
    <location>
        <begin position="215"/>
        <end position="235"/>
    </location>
</feature>
<dbReference type="InterPro" id="IPR036259">
    <property type="entry name" value="MFS_trans_sf"/>
</dbReference>
<name>A0A938YFA1_9ACTN</name>
<dbReference type="PANTHER" id="PTHR23542">
    <property type="match status" value="1"/>
</dbReference>
<feature type="transmembrane region" description="Helical" evidence="5">
    <location>
        <begin position="372"/>
        <end position="393"/>
    </location>
</feature>
<keyword evidence="8" id="KW-1185">Reference proteome</keyword>
<proteinExistence type="predicted"/>
<dbReference type="GO" id="GO:0005886">
    <property type="term" value="C:plasma membrane"/>
    <property type="evidence" value="ECO:0007669"/>
    <property type="project" value="UniProtKB-SubCell"/>
</dbReference>
<feature type="transmembrane region" description="Helical" evidence="5">
    <location>
        <begin position="81"/>
        <end position="101"/>
    </location>
</feature>
<organism evidence="7 8">
    <name type="scientific">Nakamurella leprariae</name>
    <dbReference type="NCBI Taxonomy" id="2803911"/>
    <lineage>
        <taxon>Bacteria</taxon>
        <taxon>Bacillati</taxon>
        <taxon>Actinomycetota</taxon>
        <taxon>Actinomycetes</taxon>
        <taxon>Nakamurellales</taxon>
        <taxon>Nakamurellaceae</taxon>
        <taxon>Nakamurella</taxon>
    </lineage>
</organism>
<dbReference type="EMBL" id="JAERWK010000033">
    <property type="protein sequence ID" value="MBM9469652.1"/>
    <property type="molecule type" value="Genomic_DNA"/>
</dbReference>
<evidence type="ECO:0000259" key="6">
    <source>
        <dbReference type="PROSITE" id="PS50850"/>
    </source>
</evidence>
<feature type="transmembrane region" description="Helical" evidence="5">
    <location>
        <begin position="21"/>
        <end position="42"/>
    </location>
</feature>
<evidence type="ECO:0000313" key="7">
    <source>
        <dbReference type="EMBL" id="MBM9469652.1"/>
    </source>
</evidence>
<dbReference type="InterPro" id="IPR020846">
    <property type="entry name" value="MFS_dom"/>
</dbReference>
<dbReference type="PROSITE" id="PS50850">
    <property type="entry name" value="MFS"/>
    <property type="match status" value="1"/>
</dbReference>
<dbReference type="Proteomes" id="UP000663792">
    <property type="component" value="Unassembled WGS sequence"/>
</dbReference>
<feature type="transmembrane region" description="Helical" evidence="5">
    <location>
        <begin position="306"/>
        <end position="331"/>
    </location>
</feature>
<dbReference type="AlphaFoldDB" id="A0A938YFA1"/>
<feature type="transmembrane region" description="Helical" evidence="5">
    <location>
        <begin position="343"/>
        <end position="366"/>
    </location>
</feature>
<evidence type="ECO:0000256" key="5">
    <source>
        <dbReference type="SAM" id="Phobius"/>
    </source>
</evidence>
<evidence type="ECO:0000256" key="1">
    <source>
        <dbReference type="ARBA" id="ARBA00004651"/>
    </source>
</evidence>
<feature type="transmembrane region" description="Helical" evidence="5">
    <location>
        <begin position="175"/>
        <end position="194"/>
    </location>
</feature>
<evidence type="ECO:0000256" key="2">
    <source>
        <dbReference type="ARBA" id="ARBA00022692"/>
    </source>
</evidence>
<dbReference type="PANTHER" id="PTHR23542:SF1">
    <property type="entry name" value="MAJOR FACILITATOR SUPERFAMILY (MFS) PROFILE DOMAIN-CONTAINING PROTEIN"/>
    <property type="match status" value="1"/>
</dbReference>
<feature type="transmembrane region" description="Helical" evidence="5">
    <location>
        <begin position="255"/>
        <end position="275"/>
    </location>
</feature>
<comment type="caution">
    <text evidence="7">The sequence shown here is derived from an EMBL/GenBank/DDBJ whole genome shotgun (WGS) entry which is preliminary data.</text>
</comment>
<dbReference type="GO" id="GO:0022857">
    <property type="term" value="F:transmembrane transporter activity"/>
    <property type="evidence" value="ECO:0007669"/>
    <property type="project" value="InterPro"/>
</dbReference>
<evidence type="ECO:0000256" key="4">
    <source>
        <dbReference type="ARBA" id="ARBA00023136"/>
    </source>
</evidence>
<dbReference type="Gene3D" id="1.20.1250.20">
    <property type="entry name" value="MFS general substrate transporter like domains"/>
    <property type="match status" value="2"/>
</dbReference>
<keyword evidence="3 5" id="KW-1133">Transmembrane helix</keyword>
<comment type="subcellular location">
    <subcellularLocation>
        <location evidence="1">Cell membrane</location>
        <topology evidence="1">Multi-pass membrane protein</topology>
    </subcellularLocation>
</comment>
<sequence length="419" mass="42746">MAVFGVYARVLRLPGAWRFSLAGSVARIQMSMVGLGAVLLVSAERGSYAVAGTVSAIYALATAIIGPQLSRLIDLRGQRRVVPIQLAVHVPAVVGMVVLVMTTALTWPIYLLAAIAGAGQPVIGPLVRARWSAMLRTDGTRLRTAFAWESLIDEAVFILGPPLATLLALSLFPSAAVLVATVLLVIGTLVLVAQTRTEPAPARASGRGGLRGRPAIALPGMATLVVVQVLMGGIFGAMEVVTVAFAKEAGTPGAAGVILALYAVASLLSGLVFGARTIRAPLRVQLLVALLALAVVTAPMPFLGSVWLVAAGLFVAGIACSPVLISLAALVERMVPSDRLTEAMAWTTSGIAVGIAVATPVAGVIIDSAGASPAYWVMTGCGIGAALVGRLGARSLRRAESGAAVRPQVVAESHPAATS</sequence>
<feature type="transmembrane region" description="Helical" evidence="5">
    <location>
        <begin position="282"/>
        <end position="300"/>
    </location>
</feature>
<reference evidence="7" key="1">
    <citation type="submission" date="2021-01" db="EMBL/GenBank/DDBJ databases">
        <title>YIM 132084 draft genome.</title>
        <authorList>
            <person name="An D."/>
        </authorList>
    </citation>
    <scope>NUCLEOTIDE SEQUENCE</scope>
    <source>
        <strain evidence="7">YIM 132084</strain>
    </source>
</reference>
<accession>A0A938YFA1</accession>